<keyword evidence="2" id="KW-1185">Reference proteome</keyword>
<protein>
    <submittedName>
        <fullName evidence="1">Uncharacterized protein</fullName>
    </submittedName>
</protein>
<evidence type="ECO:0000313" key="1">
    <source>
        <dbReference type="EMBL" id="NME72757.1"/>
    </source>
</evidence>
<dbReference type="Proteomes" id="UP000576082">
    <property type="component" value="Unassembled WGS sequence"/>
</dbReference>
<comment type="caution">
    <text evidence="1">The sequence shown here is derived from an EMBL/GenBank/DDBJ whole genome shotgun (WGS) entry which is preliminary data.</text>
</comment>
<name>A0A7X9S240_9BACT</name>
<sequence length="139" mass="16421">MDKKCKSIDAGMNRRIRESLEKYKKIDSPALCLFPIDNIYGIPPYFAFRFNNGVLDDYLKLENIIKNYDGELKWTMSTKEGRKNWLIEPEVFKSIRNDYESSQKDSIIKIIGDKYYEYCDKAVNDIEPLCNLIKEKFLP</sequence>
<dbReference type="EMBL" id="JABANE010000204">
    <property type="protein sequence ID" value="NME72757.1"/>
    <property type="molecule type" value="Genomic_DNA"/>
</dbReference>
<dbReference type="AlphaFoldDB" id="A0A7X9S240"/>
<proteinExistence type="predicted"/>
<organism evidence="1 2">
    <name type="scientific">Flammeovirga aprica JL-4</name>
    <dbReference type="NCBI Taxonomy" id="694437"/>
    <lineage>
        <taxon>Bacteria</taxon>
        <taxon>Pseudomonadati</taxon>
        <taxon>Bacteroidota</taxon>
        <taxon>Cytophagia</taxon>
        <taxon>Cytophagales</taxon>
        <taxon>Flammeovirgaceae</taxon>
        <taxon>Flammeovirga</taxon>
    </lineage>
</organism>
<dbReference type="RefSeq" id="WP_169660928.1">
    <property type="nucleotide sequence ID" value="NZ_JABANE010000204.1"/>
</dbReference>
<reference evidence="1 2" key="1">
    <citation type="submission" date="2020-04" db="EMBL/GenBank/DDBJ databases">
        <title>Flammeovirga sp. SR4, a novel species isolated from seawater.</title>
        <authorList>
            <person name="Wang X."/>
        </authorList>
    </citation>
    <scope>NUCLEOTIDE SEQUENCE [LARGE SCALE GENOMIC DNA]</scope>
    <source>
        <strain evidence="1 2">ATCC 23126</strain>
    </source>
</reference>
<gene>
    <name evidence="1" type="ORF">HHU12_32665</name>
</gene>
<accession>A0A7X9S240</accession>
<evidence type="ECO:0000313" key="2">
    <source>
        <dbReference type="Proteomes" id="UP000576082"/>
    </source>
</evidence>